<protein>
    <submittedName>
        <fullName evidence="2">Uncharacterized protein</fullName>
    </submittedName>
</protein>
<keyword evidence="1" id="KW-1133">Transmembrane helix</keyword>
<dbReference type="AlphaFoldDB" id="A0A2T0X8S3"/>
<gene>
    <name evidence="2" type="ORF">BCF33_0966</name>
</gene>
<feature type="transmembrane region" description="Helical" evidence="1">
    <location>
        <begin position="87"/>
        <end position="107"/>
    </location>
</feature>
<dbReference type="Proteomes" id="UP000238801">
    <property type="component" value="Unassembled WGS sequence"/>
</dbReference>
<accession>A0A2T0X8S3</accession>
<sequence length="111" mass="11604">MLLLQSAAILLGAGAAWHLACRLVHGRPMRWRRTLIWLPVWALLSLPSFALGPAAPLGPVIAGAVTFRLQGGLEPGVRPAGLLREGLGGFVATFLAAGFALAVFLLGRLAT</sequence>
<comment type="caution">
    <text evidence="2">The sequence shown here is derived from an EMBL/GenBank/DDBJ whole genome shotgun (WGS) entry which is preliminary data.</text>
</comment>
<name>A0A2T0X8S3_9RHOB</name>
<proteinExistence type="predicted"/>
<dbReference type="EMBL" id="PVTT01000001">
    <property type="protein sequence ID" value="PRY95348.1"/>
    <property type="molecule type" value="Genomic_DNA"/>
</dbReference>
<organism evidence="2 3">
    <name type="scientific">Hasllibacter halocynthiae</name>
    <dbReference type="NCBI Taxonomy" id="595589"/>
    <lineage>
        <taxon>Bacteria</taxon>
        <taxon>Pseudomonadati</taxon>
        <taxon>Pseudomonadota</taxon>
        <taxon>Alphaproteobacteria</taxon>
        <taxon>Rhodobacterales</taxon>
        <taxon>Roseobacteraceae</taxon>
        <taxon>Hasllibacter</taxon>
    </lineage>
</organism>
<evidence type="ECO:0000313" key="2">
    <source>
        <dbReference type="EMBL" id="PRY95348.1"/>
    </source>
</evidence>
<keyword evidence="1" id="KW-0812">Transmembrane</keyword>
<dbReference type="RefSeq" id="WP_106159735.1">
    <property type="nucleotide sequence ID" value="NZ_PVTT01000001.1"/>
</dbReference>
<evidence type="ECO:0000256" key="1">
    <source>
        <dbReference type="SAM" id="Phobius"/>
    </source>
</evidence>
<evidence type="ECO:0000313" key="3">
    <source>
        <dbReference type="Proteomes" id="UP000238801"/>
    </source>
</evidence>
<keyword evidence="1" id="KW-0472">Membrane</keyword>
<feature type="transmembrane region" description="Helical" evidence="1">
    <location>
        <begin position="6"/>
        <end position="24"/>
    </location>
</feature>
<keyword evidence="3" id="KW-1185">Reference proteome</keyword>
<reference evidence="2 3" key="1">
    <citation type="submission" date="2018-03" db="EMBL/GenBank/DDBJ databases">
        <title>Genomic Encyclopedia of Archaeal and Bacterial Type Strains, Phase II (KMG-II): from individual species to whole genera.</title>
        <authorList>
            <person name="Goeker M."/>
        </authorList>
    </citation>
    <scope>NUCLEOTIDE SEQUENCE [LARGE SCALE GENOMIC DNA]</scope>
    <source>
        <strain evidence="2 3">DSM 29318</strain>
    </source>
</reference>
<feature type="transmembrane region" description="Helical" evidence="1">
    <location>
        <begin position="36"/>
        <end position="67"/>
    </location>
</feature>